<dbReference type="RefSeq" id="WP_203957837.1">
    <property type="nucleotide sequence ID" value="NZ_BOOO01000045.1"/>
</dbReference>
<accession>A0A8J3TZ89</accession>
<proteinExistence type="predicted"/>
<dbReference type="InterPro" id="IPR011663">
    <property type="entry name" value="UTRA"/>
</dbReference>
<keyword evidence="3" id="KW-1185">Reference proteome</keyword>
<feature type="domain" description="UbiC transcription regulator-associated" evidence="1">
    <location>
        <begin position="36"/>
        <end position="186"/>
    </location>
</feature>
<dbReference type="Proteomes" id="UP000650628">
    <property type="component" value="Unassembled WGS sequence"/>
</dbReference>
<protein>
    <recommendedName>
        <fullName evidence="1">UbiC transcription regulator-associated domain-containing protein</fullName>
    </recommendedName>
</protein>
<comment type="caution">
    <text evidence="2">The sequence shown here is derived from an EMBL/GenBank/DDBJ whole genome shotgun (WGS) entry which is preliminary data.</text>
</comment>
<dbReference type="SMART" id="SM00866">
    <property type="entry name" value="UTRA"/>
    <property type="match status" value="1"/>
</dbReference>
<name>A0A8J3TZ89_9ACTN</name>
<dbReference type="AlphaFoldDB" id="A0A8J3TZ89"/>
<sequence>MGESHQRLRRVSDRYQWEKDRALLPERERRGSGATERDTGLTRDDLEFQIEFDTARATAGLATRLGVAEGTRLLRRTYKTGRRGDAAPLSLVRSWLPYDLVAANPALLSAENEPWPGGTHHQLSTIGVEIDRVVDEVTVRRPSRAETHLFDLTPGTPLLVVHKTSIDTTGRVVEVAEVVLPGDRAEVVSTTRLDRWPAARDTRRG</sequence>
<dbReference type="SUPFAM" id="SSF64288">
    <property type="entry name" value="Chorismate lyase-like"/>
    <property type="match status" value="1"/>
</dbReference>
<dbReference type="PANTHER" id="PTHR44846">
    <property type="entry name" value="MANNOSYL-D-GLYCERATE TRANSPORT/METABOLISM SYSTEM REPRESSOR MNGR-RELATED"/>
    <property type="match status" value="1"/>
</dbReference>
<organism evidence="2 3">
    <name type="scientific">Planotetraspora mira</name>
    <dbReference type="NCBI Taxonomy" id="58121"/>
    <lineage>
        <taxon>Bacteria</taxon>
        <taxon>Bacillati</taxon>
        <taxon>Actinomycetota</taxon>
        <taxon>Actinomycetes</taxon>
        <taxon>Streptosporangiales</taxon>
        <taxon>Streptosporangiaceae</taxon>
        <taxon>Planotetraspora</taxon>
    </lineage>
</organism>
<dbReference type="EMBL" id="BOOO01000045">
    <property type="protein sequence ID" value="GII34017.1"/>
    <property type="molecule type" value="Genomic_DNA"/>
</dbReference>
<dbReference type="PANTHER" id="PTHR44846:SF17">
    <property type="entry name" value="GNTR-FAMILY TRANSCRIPTIONAL REGULATOR"/>
    <property type="match status" value="1"/>
</dbReference>
<dbReference type="InterPro" id="IPR050679">
    <property type="entry name" value="Bact_HTH_transcr_reg"/>
</dbReference>
<dbReference type="Pfam" id="PF07702">
    <property type="entry name" value="UTRA"/>
    <property type="match status" value="1"/>
</dbReference>
<dbReference type="GO" id="GO:0045892">
    <property type="term" value="P:negative regulation of DNA-templated transcription"/>
    <property type="evidence" value="ECO:0007669"/>
    <property type="project" value="TreeGrafter"/>
</dbReference>
<dbReference type="InterPro" id="IPR028978">
    <property type="entry name" value="Chorismate_lyase_/UTRA_dom_sf"/>
</dbReference>
<reference evidence="2 3" key="1">
    <citation type="submission" date="2021-01" db="EMBL/GenBank/DDBJ databases">
        <title>Whole genome shotgun sequence of Planotetraspora mira NBRC 15435.</title>
        <authorList>
            <person name="Komaki H."/>
            <person name="Tamura T."/>
        </authorList>
    </citation>
    <scope>NUCLEOTIDE SEQUENCE [LARGE SCALE GENOMIC DNA]</scope>
    <source>
        <strain evidence="2 3">NBRC 15435</strain>
    </source>
</reference>
<evidence type="ECO:0000259" key="1">
    <source>
        <dbReference type="SMART" id="SM00866"/>
    </source>
</evidence>
<dbReference type="Gene3D" id="3.40.1410.10">
    <property type="entry name" value="Chorismate lyase-like"/>
    <property type="match status" value="1"/>
</dbReference>
<gene>
    <name evidence="2" type="ORF">Pmi06nite_74590</name>
</gene>
<evidence type="ECO:0000313" key="2">
    <source>
        <dbReference type="EMBL" id="GII34017.1"/>
    </source>
</evidence>
<dbReference type="GO" id="GO:0003677">
    <property type="term" value="F:DNA binding"/>
    <property type="evidence" value="ECO:0007669"/>
    <property type="project" value="InterPro"/>
</dbReference>
<evidence type="ECO:0000313" key="3">
    <source>
        <dbReference type="Proteomes" id="UP000650628"/>
    </source>
</evidence>